<comment type="caution">
    <text evidence="2">The sequence shown here is derived from an EMBL/GenBank/DDBJ whole genome shotgun (WGS) entry which is preliminary data.</text>
</comment>
<gene>
    <name evidence="2" type="ORF">BpHYR1_023570</name>
</gene>
<evidence type="ECO:0000313" key="2">
    <source>
        <dbReference type="EMBL" id="RMZ97740.1"/>
    </source>
</evidence>
<reference evidence="2 3" key="1">
    <citation type="journal article" date="2018" name="Sci. Rep.">
        <title>Genomic signatures of local adaptation to the degree of environmental predictability in rotifers.</title>
        <authorList>
            <person name="Franch-Gras L."/>
            <person name="Hahn C."/>
            <person name="Garcia-Roger E.M."/>
            <person name="Carmona M.J."/>
            <person name="Serra M."/>
            <person name="Gomez A."/>
        </authorList>
    </citation>
    <scope>NUCLEOTIDE SEQUENCE [LARGE SCALE GENOMIC DNA]</scope>
    <source>
        <strain evidence="2">HYR1</strain>
    </source>
</reference>
<dbReference type="Proteomes" id="UP000276133">
    <property type="component" value="Unassembled WGS sequence"/>
</dbReference>
<feature type="transmembrane region" description="Helical" evidence="1">
    <location>
        <begin position="48"/>
        <end position="68"/>
    </location>
</feature>
<keyword evidence="1" id="KW-0472">Membrane</keyword>
<dbReference type="EMBL" id="REGN01011222">
    <property type="protein sequence ID" value="RMZ97740.1"/>
    <property type="molecule type" value="Genomic_DNA"/>
</dbReference>
<dbReference type="AlphaFoldDB" id="A0A3M7PG93"/>
<keyword evidence="1" id="KW-0812">Transmembrane</keyword>
<name>A0A3M7PG93_BRAPC</name>
<evidence type="ECO:0008006" key="4">
    <source>
        <dbReference type="Google" id="ProtNLM"/>
    </source>
</evidence>
<keyword evidence="3" id="KW-1185">Reference proteome</keyword>
<evidence type="ECO:0000256" key="1">
    <source>
        <dbReference type="SAM" id="Phobius"/>
    </source>
</evidence>
<keyword evidence="1" id="KW-1133">Transmembrane helix</keyword>
<sequence>MKFSKYQIAVSKPNFYIFFTYELPEFPSYLLLHKLNKRIIRQMNCFQIILYIIILCKIILSFCLFQILNFDKLASKIDLPNLPSYQKFLYLGCPIQ</sequence>
<evidence type="ECO:0000313" key="3">
    <source>
        <dbReference type="Proteomes" id="UP000276133"/>
    </source>
</evidence>
<proteinExistence type="predicted"/>
<accession>A0A3M7PG93</accession>
<organism evidence="2 3">
    <name type="scientific">Brachionus plicatilis</name>
    <name type="common">Marine rotifer</name>
    <name type="synonym">Brachionus muelleri</name>
    <dbReference type="NCBI Taxonomy" id="10195"/>
    <lineage>
        <taxon>Eukaryota</taxon>
        <taxon>Metazoa</taxon>
        <taxon>Spiralia</taxon>
        <taxon>Gnathifera</taxon>
        <taxon>Rotifera</taxon>
        <taxon>Eurotatoria</taxon>
        <taxon>Monogononta</taxon>
        <taxon>Pseudotrocha</taxon>
        <taxon>Ploima</taxon>
        <taxon>Brachionidae</taxon>
        <taxon>Brachionus</taxon>
    </lineage>
</organism>
<protein>
    <recommendedName>
        <fullName evidence="4">Transmembrane protein</fullName>
    </recommendedName>
</protein>